<comment type="subcellular location">
    <subcellularLocation>
        <location evidence="1">Cell membrane</location>
        <topology evidence="1">Multi-pass membrane protein</topology>
    </subcellularLocation>
</comment>
<dbReference type="RefSeq" id="WP_038015194.1">
    <property type="nucleotide sequence ID" value="NZ_FNBW01000003.1"/>
</dbReference>
<dbReference type="PANTHER" id="PTHR47755:SF1">
    <property type="entry name" value="CELL DIVISION PROTEIN FTSX"/>
    <property type="match status" value="1"/>
</dbReference>
<evidence type="ECO:0000259" key="7">
    <source>
        <dbReference type="Pfam" id="PF02687"/>
    </source>
</evidence>
<feature type="transmembrane region" description="Helical" evidence="6">
    <location>
        <begin position="268"/>
        <end position="290"/>
    </location>
</feature>
<evidence type="ECO:0000256" key="6">
    <source>
        <dbReference type="SAM" id="Phobius"/>
    </source>
</evidence>
<dbReference type="InterPro" id="IPR004513">
    <property type="entry name" value="FtsX"/>
</dbReference>
<proteinExistence type="predicted"/>
<keyword evidence="3 6" id="KW-0812">Transmembrane</keyword>
<comment type="caution">
    <text evidence="8">The sequence shown here is derived from an EMBL/GenBank/DDBJ whole genome shotgun (WGS) entry which is preliminary data.</text>
</comment>
<organism evidence="8 9">
    <name type="scientific">Thalassobaculum litoreum DSM 18839</name>
    <dbReference type="NCBI Taxonomy" id="1123362"/>
    <lineage>
        <taxon>Bacteria</taxon>
        <taxon>Pseudomonadati</taxon>
        <taxon>Pseudomonadota</taxon>
        <taxon>Alphaproteobacteria</taxon>
        <taxon>Rhodospirillales</taxon>
        <taxon>Thalassobaculaceae</taxon>
        <taxon>Thalassobaculum</taxon>
    </lineage>
</organism>
<dbReference type="InterPro" id="IPR003838">
    <property type="entry name" value="ABC3_permease_C"/>
</dbReference>
<accession>A0A8G2EXV0</accession>
<feature type="transmembrane region" description="Helical" evidence="6">
    <location>
        <begin position="219"/>
        <end position="242"/>
    </location>
</feature>
<dbReference type="Proteomes" id="UP000198615">
    <property type="component" value="Unassembled WGS sequence"/>
</dbReference>
<evidence type="ECO:0000256" key="4">
    <source>
        <dbReference type="ARBA" id="ARBA00022989"/>
    </source>
</evidence>
<dbReference type="GO" id="GO:0005886">
    <property type="term" value="C:plasma membrane"/>
    <property type="evidence" value="ECO:0007669"/>
    <property type="project" value="UniProtKB-SubCell"/>
</dbReference>
<evidence type="ECO:0000256" key="5">
    <source>
        <dbReference type="ARBA" id="ARBA00023136"/>
    </source>
</evidence>
<dbReference type="GO" id="GO:0032153">
    <property type="term" value="C:cell division site"/>
    <property type="evidence" value="ECO:0007669"/>
    <property type="project" value="TreeGrafter"/>
</dbReference>
<reference evidence="8 9" key="1">
    <citation type="submission" date="2016-10" db="EMBL/GenBank/DDBJ databases">
        <authorList>
            <person name="Varghese N."/>
            <person name="Submissions S."/>
        </authorList>
    </citation>
    <scope>NUCLEOTIDE SEQUENCE [LARGE SCALE GENOMIC DNA]</scope>
    <source>
        <strain evidence="8 9">DSM 18839</strain>
    </source>
</reference>
<keyword evidence="5 6" id="KW-0472">Membrane</keyword>
<name>A0A8G2EXV0_9PROT</name>
<feature type="domain" description="ABC3 transporter permease C-terminal" evidence="7">
    <location>
        <begin position="167"/>
        <end position="285"/>
    </location>
</feature>
<evidence type="ECO:0000313" key="8">
    <source>
        <dbReference type="EMBL" id="SDF37740.1"/>
    </source>
</evidence>
<dbReference type="AlphaFoldDB" id="A0A8G2EXV0"/>
<feature type="transmembrane region" description="Helical" evidence="6">
    <location>
        <begin position="21"/>
        <end position="43"/>
    </location>
</feature>
<keyword evidence="8" id="KW-0131">Cell cycle</keyword>
<dbReference type="EMBL" id="FNBW01000003">
    <property type="protein sequence ID" value="SDF37740.1"/>
    <property type="molecule type" value="Genomic_DNA"/>
</dbReference>
<protein>
    <submittedName>
        <fullName evidence="8">Cell division transport system permease protein</fullName>
    </submittedName>
</protein>
<keyword evidence="4 6" id="KW-1133">Transmembrane helix</keyword>
<evidence type="ECO:0000313" key="9">
    <source>
        <dbReference type="Proteomes" id="UP000198615"/>
    </source>
</evidence>
<evidence type="ECO:0000256" key="3">
    <source>
        <dbReference type="ARBA" id="ARBA00022692"/>
    </source>
</evidence>
<dbReference type="Pfam" id="PF02687">
    <property type="entry name" value="FtsX"/>
    <property type="match status" value="1"/>
</dbReference>
<sequence>MIGHSDLALGRDSSTRFLPGLLAVMVYLAALATVGALAARGFVSDWDARLSGAATVQIPPVDGLSQQERLDSVLRLLGVTPGVASVEPMPPKQSAALLAPWLGAELAETLPLPLLVDLQLDRGQEVDLASLATRLDNAAPGTTLDDHGRWLAEARALGNSVAIAGTCILAVVLLAAVLAVIFAVRTGLSVHREEIEILNLIGAPDRYIARQFQWHAGRLALYGGIAGALLAVASIIGLQIGVGQWSSAPMDVGVSSITALVRIGWAEWIALILLPPVTAAIAMATARVSVQTALARMA</sequence>
<keyword evidence="9" id="KW-1185">Reference proteome</keyword>
<dbReference type="PANTHER" id="PTHR47755">
    <property type="entry name" value="CELL DIVISION PROTEIN FTSX"/>
    <property type="match status" value="1"/>
</dbReference>
<evidence type="ECO:0000256" key="1">
    <source>
        <dbReference type="ARBA" id="ARBA00004651"/>
    </source>
</evidence>
<keyword evidence="8" id="KW-0132">Cell division</keyword>
<gene>
    <name evidence="8" type="ORF">SAMN05660686_01074</name>
</gene>
<feature type="transmembrane region" description="Helical" evidence="6">
    <location>
        <begin position="161"/>
        <end position="184"/>
    </location>
</feature>
<keyword evidence="2" id="KW-1003">Cell membrane</keyword>
<evidence type="ECO:0000256" key="2">
    <source>
        <dbReference type="ARBA" id="ARBA00022475"/>
    </source>
</evidence>
<dbReference type="GO" id="GO:0051301">
    <property type="term" value="P:cell division"/>
    <property type="evidence" value="ECO:0007669"/>
    <property type="project" value="UniProtKB-KW"/>
</dbReference>
<dbReference type="OrthoDB" id="9814843at2"/>